<gene>
    <name evidence="2" type="ORF">PROPJV5_0844</name>
</gene>
<proteinExistence type="predicted"/>
<reference evidence="3" key="1">
    <citation type="submission" date="2018-02" db="EMBL/GenBank/DDBJ databases">
        <authorList>
            <person name="Hornung B."/>
        </authorList>
    </citation>
    <scope>NUCLEOTIDE SEQUENCE [LARGE SCALE GENOMIC DNA]</scope>
</reference>
<accession>A0A375I3M7</accession>
<keyword evidence="1" id="KW-0472">Membrane</keyword>
<organism evidence="2 3">
    <name type="scientific">Propionibacterium ruminifibrarum</name>
    <dbReference type="NCBI Taxonomy" id="1962131"/>
    <lineage>
        <taxon>Bacteria</taxon>
        <taxon>Bacillati</taxon>
        <taxon>Actinomycetota</taxon>
        <taxon>Actinomycetes</taxon>
        <taxon>Propionibacteriales</taxon>
        <taxon>Propionibacteriaceae</taxon>
        <taxon>Propionibacterium</taxon>
    </lineage>
</organism>
<sequence>MARGTSLAGPNKFVGWGICTAAFPWVFFIIQCIEQVFISVRNAHDIKSTIVSSFSGSFSSLKGSMPGELSVVLALLTVEGILMAAASGFKGVKFRPWSKVRGESLLTITSEYQKRWSAYMVIAVLGSSSGVVLFCGVVILFSNHGLLFALIMICLAAMHVVVNVFLVSLEAGDLNEFAPYVLYCKLFQRVVDVKAAGPLNRRDSPTAVPVLAYALAVLALLLLPVVPLIGVIAVEWAELREEYRWVFVVWVFGPEVVLACVALFVARSYWGGCHWSADYSDSASKRVAVLLIEWVLFGGVALFMVLSLLIYHDAGVSGLSMILFALSVMCSIVVAFMAASRSGVIWRRGLMNKLWSQIYHMAGQQFVQGRSDLFKMDGGASLDSANKELLRMYSAKDRAELSVIAKQIINWGYDGSNSVG</sequence>
<feature type="transmembrane region" description="Helical" evidence="1">
    <location>
        <begin position="210"/>
        <end position="233"/>
    </location>
</feature>
<dbReference type="RefSeq" id="WP_147385343.1">
    <property type="nucleotide sequence ID" value="NZ_OMOH01000003.1"/>
</dbReference>
<feature type="transmembrane region" description="Helical" evidence="1">
    <location>
        <begin position="147"/>
        <end position="169"/>
    </location>
</feature>
<feature type="transmembrane region" description="Helical" evidence="1">
    <location>
        <begin position="118"/>
        <end position="141"/>
    </location>
</feature>
<feature type="transmembrane region" description="Helical" evidence="1">
    <location>
        <begin position="12"/>
        <end position="30"/>
    </location>
</feature>
<keyword evidence="1" id="KW-1133">Transmembrane helix</keyword>
<evidence type="ECO:0000256" key="1">
    <source>
        <dbReference type="SAM" id="Phobius"/>
    </source>
</evidence>
<protein>
    <submittedName>
        <fullName evidence="2">Uncharacterized protein</fullName>
    </submittedName>
</protein>
<feature type="transmembrane region" description="Helical" evidence="1">
    <location>
        <begin position="69"/>
        <end position="89"/>
    </location>
</feature>
<dbReference type="EMBL" id="OMOH01000003">
    <property type="protein sequence ID" value="SPF67890.1"/>
    <property type="molecule type" value="Genomic_DNA"/>
</dbReference>
<feature type="transmembrane region" description="Helical" evidence="1">
    <location>
        <begin position="287"/>
        <end position="311"/>
    </location>
</feature>
<dbReference type="Proteomes" id="UP000265962">
    <property type="component" value="Unassembled WGS sequence"/>
</dbReference>
<evidence type="ECO:0000313" key="2">
    <source>
        <dbReference type="EMBL" id="SPF67890.1"/>
    </source>
</evidence>
<evidence type="ECO:0000313" key="3">
    <source>
        <dbReference type="Proteomes" id="UP000265962"/>
    </source>
</evidence>
<name>A0A375I3M7_9ACTN</name>
<keyword evidence="3" id="KW-1185">Reference proteome</keyword>
<feature type="transmembrane region" description="Helical" evidence="1">
    <location>
        <begin position="317"/>
        <end position="339"/>
    </location>
</feature>
<keyword evidence="1" id="KW-0812">Transmembrane</keyword>
<feature type="transmembrane region" description="Helical" evidence="1">
    <location>
        <begin position="245"/>
        <end position="266"/>
    </location>
</feature>
<dbReference type="AlphaFoldDB" id="A0A375I3M7"/>